<evidence type="ECO:0000256" key="1">
    <source>
        <dbReference type="SAM" id="MobiDB-lite"/>
    </source>
</evidence>
<evidence type="ECO:0000313" key="2">
    <source>
        <dbReference type="EMBL" id="TMQ85703.1"/>
    </source>
</evidence>
<organism evidence="2 3">
    <name type="scientific">Actinomadura soli</name>
    <dbReference type="NCBI Taxonomy" id="2508997"/>
    <lineage>
        <taxon>Bacteria</taxon>
        <taxon>Bacillati</taxon>
        <taxon>Actinomycetota</taxon>
        <taxon>Actinomycetes</taxon>
        <taxon>Streptosporangiales</taxon>
        <taxon>Thermomonosporaceae</taxon>
        <taxon>Actinomadura</taxon>
    </lineage>
</organism>
<protein>
    <submittedName>
        <fullName evidence="2">Uncharacterized protein</fullName>
    </submittedName>
</protein>
<comment type="caution">
    <text evidence="2">The sequence shown here is derived from an EMBL/GenBank/DDBJ whole genome shotgun (WGS) entry which is preliminary data.</text>
</comment>
<reference evidence="2 3" key="1">
    <citation type="submission" date="2019-05" db="EMBL/GenBank/DDBJ databases">
        <title>Draft genome sequence of Actinomadura sp. 14C53.</title>
        <authorList>
            <person name="Saricaoglu S."/>
            <person name="Isik K."/>
        </authorList>
    </citation>
    <scope>NUCLEOTIDE SEQUENCE [LARGE SCALE GENOMIC DNA]</scope>
    <source>
        <strain evidence="2 3">14C53</strain>
    </source>
</reference>
<dbReference type="AlphaFoldDB" id="A0A5C4IYG8"/>
<keyword evidence="3" id="KW-1185">Reference proteome</keyword>
<proteinExistence type="predicted"/>
<feature type="region of interest" description="Disordered" evidence="1">
    <location>
        <begin position="1"/>
        <end position="50"/>
    </location>
</feature>
<feature type="compositionally biased region" description="Low complexity" evidence="1">
    <location>
        <begin position="17"/>
        <end position="36"/>
    </location>
</feature>
<accession>A0A5C4IYG8</accession>
<dbReference type="EMBL" id="VCKW01000458">
    <property type="protein sequence ID" value="TMQ85703.1"/>
    <property type="molecule type" value="Genomic_DNA"/>
</dbReference>
<evidence type="ECO:0000313" key="3">
    <source>
        <dbReference type="Proteomes" id="UP000309174"/>
    </source>
</evidence>
<name>A0A5C4IYG8_9ACTN</name>
<gene>
    <name evidence="2" type="ORF">ETD83_40525</name>
</gene>
<sequence>MIMGETVPPGDGGRGSAGAARAGAASAGAASAGGADKPSQSSAATDAISVERRVRTCVSFRCGRRASGVGERRARRRR</sequence>
<dbReference type="Proteomes" id="UP000309174">
    <property type="component" value="Unassembled WGS sequence"/>
</dbReference>